<dbReference type="InterPro" id="IPR007221">
    <property type="entry name" value="MreC"/>
</dbReference>
<feature type="coiled-coil region" evidence="6">
    <location>
        <begin position="61"/>
        <end position="108"/>
    </location>
</feature>
<dbReference type="PATRIC" id="fig|76860.7.peg.1859"/>
<dbReference type="Proteomes" id="UP000031339">
    <property type="component" value="Unassembled WGS sequence"/>
</dbReference>
<evidence type="ECO:0000256" key="1">
    <source>
        <dbReference type="ARBA" id="ARBA00009369"/>
    </source>
</evidence>
<evidence type="ECO:0000313" key="9">
    <source>
        <dbReference type="Proteomes" id="UP000031339"/>
    </source>
</evidence>
<comment type="caution">
    <text evidence="8">The sequence shown here is derived from an EMBL/GenBank/DDBJ whole genome shotgun (WGS) entry which is preliminary data.</text>
</comment>
<dbReference type="eggNOG" id="COG1792">
    <property type="taxonomic scope" value="Bacteria"/>
</dbReference>
<keyword evidence="3 5" id="KW-0133">Cell shape</keyword>
<dbReference type="AlphaFoldDB" id="A0A0C1KGH8"/>
<dbReference type="InterPro" id="IPR042175">
    <property type="entry name" value="Cell/Rod_MreC_2"/>
</dbReference>
<gene>
    <name evidence="8" type="ORF">RN79_07300</name>
</gene>
<evidence type="ECO:0000256" key="4">
    <source>
        <dbReference type="ARBA" id="ARBA00032089"/>
    </source>
</evidence>
<feature type="domain" description="Rod shape-determining protein MreC beta-barrel core" evidence="7">
    <location>
        <begin position="115"/>
        <end position="266"/>
    </location>
</feature>
<dbReference type="OrthoDB" id="9792313at2"/>
<dbReference type="Pfam" id="PF04085">
    <property type="entry name" value="MreC"/>
    <property type="match status" value="1"/>
</dbReference>
<evidence type="ECO:0000313" key="8">
    <source>
        <dbReference type="EMBL" id="KIC77987.1"/>
    </source>
</evidence>
<name>A0A0C1KGH8_STRCV</name>
<organism evidence="8 9">
    <name type="scientific">Streptococcus constellatus</name>
    <dbReference type="NCBI Taxonomy" id="76860"/>
    <lineage>
        <taxon>Bacteria</taxon>
        <taxon>Bacillati</taxon>
        <taxon>Bacillota</taxon>
        <taxon>Bacilli</taxon>
        <taxon>Lactobacillales</taxon>
        <taxon>Streptococcaceae</taxon>
        <taxon>Streptococcus</taxon>
        <taxon>Streptococcus anginosus group</taxon>
    </lineage>
</organism>
<reference evidence="8 9" key="1">
    <citation type="submission" date="2014-12" db="EMBL/GenBank/DDBJ databases">
        <title>Partial genome sequence of Streptococcus constellatus KCOM 1650 (= ChDC B144).</title>
        <authorList>
            <person name="Kook J.-K."/>
            <person name="Park S.-N."/>
            <person name="Lim Y.K."/>
            <person name="Jo E."/>
        </authorList>
    </citation>
    <scope>NUCLEOTIDE SEQUENCE [LARGE SCALE GENOMIC DNA]</scope>
    <source>
        <strain evidence="8 9">KCOM 1650</strain>
    </source>
</reference>
<dbReference type="Gene3D" id="2.40.10.350">
    <property type="entry name" value="Rod shape-determining protein MreC, domain 2"/>
    <property type="match status" value="1"/>
</dbReference>
<dbReference type="PANTHER" id="PTHR34138:SF1">
    <property type="entry name" value="CELL SHAPE-DETERMINING PROTEIN MREC"/>
    <property type="match status" value="1"/>
</dbReference>
<dbReference type="STRING" id="862969.SCI_0038"/>
<dbReference type="Gene3D" id="2.40.10.340">
    <property type="entry name" value="Rod shape-determining protein MreC, domain 1"/>
    <property type="match status" value="1"/>
</dbReference>
<sequence length="268" mass="29280">MKKSKFLIMTAVLIIITSVLLVTTRSLGVVNEASNVVSILDNIISKPFSFLADVKSDLTDLSRTYKENKQLKKTLFKVEEQSADLDSLKDENAQLRQLLEMKNIYESKKTVSSDVITRMPVSWLSELTVNAGRQNGIQNTMLAVANGGLIGSVKDVASHSSRVNLLTNNKNVDNISVRIQTETSTIYGVIVGYSKEKSAFIISQLNSSDTIKKGEKVVTSGLGTYNIPNIPVGTVLSVTEKSDHLTKEVFVKPSADLSDIRVVTLVGN</sequence>
<dbReference type="GO" id="GO:0005886">
    <property type="term" value="C:plasma membrane"/>
    <property type="evidence" value="ECO:0007669"/>
    <property type="project" value="TreeGrafter"/>
</dbReference>
<dbReference type="EMBL" id="JWIY01000002">
    <property type="protein sequence ID" value="KIC77987.1"/>
    <property type="molecule type" value="Genomic_DNA"/>
</dbReference>
<keyword evidence="6" id="KW-0175">Coiled coil</keyword>
<evidence type="ECO:0000256" key="2">
    <source>
        <dbReference type="ARBA" id="ARBA00013855"/>
    </source>
</evidence>
<comment type="similarity">
    <text evidence="1 5">Belongs to the MreC family.</text>
</comment>
<dbReference type="RefSeq" id="WP_039677578.1">
    <property type="nucleotide sequence ID" value="NZ_CP029207.1"/>
</dbReference>
<comment type="function">
    <text evidence="5">Involved in formation and maintenance of cell shape.</text>
</comment>
<evidence type="ECO:0000256" key="3">
    <source>
        <dbReference type="ARBA" id="ARBA00022960"/>
    </source>
</evidence>
<dbReference type="PANTHER" id="PTHR34138">
    <property type="entry name" value="CELL SHAPE-DETERMINING PROTEIN MREC"/>
    <property type="match status" value="1"/>
</dbReference>
<dbReference type="InterPro" id="IPR055342">
    <property type="entry name" value="MreC_beta-barrel_core"/>
</dbReference>
<dbReference type="PIRSF" id="PIRSF038471">
    <property type="entry name" value="MreC"/>
    <property type="match status" value="1"/>
</dbReference>
<evidence type="ECO:0000259" key="7">
    <source>
        <dbReference type="Pfam" id="PF04085"/>
    </source>
</evidence>
<evidence type="ECO:0000256" key="6">
    <source>
        <dbReference type="SAM" id="Coils"/>
    </source>
</evidence>
<accession>A0A0C1KGH8</accession>
<proteinExistence type="inferred from homology"/>
<dbReference type="InterPro" id="IPR042177">
    <property type="entry name" value="Cell/Rod_1"/>
</dbReference>
<evidence type="ECO:0000256" key="5">
    <source>
        <dbReference type="PIRNR" id="PIRNR038471"/>
    </source>
</evidence>
<dbReference type="NCBIfam" id="TIGR00219">
    <property type="entry name" value="mreC"/>
    <property type="match status" value="1"/>
</dbReference>
<protein>
    <recommendedName>
        <fullName evidence="2 5">Cell shape-determining protein MreC</fullName>
    </recommendedName>
    <alternativeName>
        <fullName evidence="4 5">Cell shape protein MreC</fullName>
    </alternativeName>
</protein>
<dbReference type="GO" id="GO:0008360">
    <property type="term" value="P:regulation of cell shape"/>
    <property type="evidence" value="ECO:0007669"/>
    <property type="project" value="UniProtKB-KW"/>
</dbReference>